<feature type="transmembrane region" description="Helical" evidence="5">
    <location>
        <begin position="33"/>
        <end position="52"/>
    </location>
</feature>
<feature type="transmembrane region" description="Helical" evidence="5">
    <location>
        <begin position="58"/>
        <end position="78"/>
    </location>
</feature>
<name>R9GSZ6_9SPHI</name>
<dbReference type="EMBL" id="AQPN01000070">
    <property type="protein sequence ID" value="EOR94987.1"/>
    <property type="molecule type" value="Genomic_DNA"/>
</dbReference>
<evidence type="ECO:0000256" key="1">
    <source>
        <dbReference type="ARBA" id="ARBA00004141"/>
    </source>
</evidence>
<dbReference type="Proteomes" id="UP000014174">
    <property type="component" value="Unassembled WGS sequence"/>
</dbReference>
<dbReference type="GO" id="GO:0016020">
    <property type="term" value="C:membrane"/>
    <property type="evidence" value="ECO:0007669"/>
    <property type="project" value="UniProtKB-SubCell"/>
</dbReference>
<feature type="transmembrane region" description="Helical" evidence="5">
    <location>
        <begin position="108"/>
        <end position="125"/>
    </location>
</feature>
<evidence type="ECO:0000256" key="5">
    <source>
        <dbReference type="SAM" id="Phobius"/>
    </source>
</evidence>
<dbReference type="RefSeq" id="WP_016195094.1">
    <property type="nucleotide sequence ID" value="NZ_AQPN01000070.1"/>
</dbReference>
<keyword evidence="8" id="KW-1185">Reference proteome</keyword>
<feature type="transmembrane region" description="Helical" evidence="5">
    <location>
        <begin position="132"/>
        <end position="152"/>
    </location>
</feature>
<keyword evidence="3 5" id="KW-1133">Transmembrane helix</keyword>
<feature type="transmembrane region" description="Helical" evidence="5">
    <location>
        <begin position="194"/>
        <end position="211"/>
    </location>
</feature>
<dbReference type="eggNOG" id="COG3307">
    <property type="taxonomic scope" value="Bacteria"/>
</dbReference>
<dbReference type="STRING" id="1150600.ADIARSV_1858"/>
<evidence type="ECO:0000256" key="3">
    <source>
        <dbReference type="ARBA" id="ARBA00022989"/>
    </source>
</evidence>
<protein>
    <recommendedName>
        <fullName evidence="6">O-antigen ligase-related domain-containing protein</fullName>
    </recommendedName>
</protein>
<evidence type="ECO:0000313" key="7">
    <source>
        <dbReference type="EMBL" id="EOR94987.1"/>
    </source>
</evidence>
<dbReference type="PANTHER" id="PTHR37422">
    <property type="entry name" value="TEICHURONIC ACID BIOSYNTHESIS PROTEIN TUAE"/>
    <property type="match status" value="1"/>
</dbReference>
<feature type="domain" description="O-antigen ligase-related" evidence="6">
    <location>
        <begin position="286"/>
        <end position="421"/>
    </location>
</feature>
<evidence type="ECO:0000256" key="4">
    <source>
        <dbReference type="ARBA" id="ARBA00023136"/>
    </source>
</evidence>
<feature type="transmembrane region" description="Helical" evidence="5">
    <location>
        <begin position="371"/>
        <end position="389"/>
    </location>
</feature>
<keyword evidence="4 5" id="KW-0472">Membrane</keyword>
<sequence length="504" mass="56549">MGDIKLNLKKTRESWRNEKLSVHLKRIFIIEKLTNIPGLILLSLFAIAFSFVIDKSGISGVSMILVVVIGLPAVFCIVRFPQIGIIIILIGAYFLMWIYGFISSFPLGTLMDGIEVLLILGFFIIQKKKADWGLFKEPIGVIVLIWVGYNIMQIGNPTAESRMAWLYTIRAVAAVMLMYFIFSYNIKTLPFLKLILKLWLLLALFGAFYAFKQEFIGFSESEMRSLSDPRVKALYFINGHWRKFSIFSDPVAFAYNMVAPALFCISMLFSPLKSWKKVVLGIMAGIFLQAMLFSGTRGAYVLVPVALVLLMIVNLNRNVIIASIIAGVLFALLIFTPSSSPSIRRFQSAFQPSEDASFNVRKENQKRIQPFIQTHPLGGGLGATGVWGTRFSPHSLLAKFPPDSGYVRVAVETGSIGLLLICTLMVIIIKTGINNFFSIKDPELRSYCLAMTIIIFAFAVGNYPQEAIVQFPSNIYFYLFTAIITVTKRLDIEKQKKNLSSNFS</sequence>
<dbReference type="InterPro" id="IPR051533">
    <property type="entry name" value="WaaL-like"/>
</dbReference>
<gene>
    <name evidence="7" type="ORF">ADIARSV_1858</name>
</gene>
<feature type="transmembrane region" description="Helical" evidence="5">
    <location>
        <begin position="164"/>
        <end position="182"/>
    </location>
</feature>
<feature type="transmembrane region" description="Helical" evidence="5">
    <location>
        <begin position="409"/>
        <end position="432"/>
    </location>
</feature>
<dbReference type="AlphaFoldDB" id="R9GSZ6"/>
<dbReference type="InterPro" id="IPR007016">
    <property type="entry name" value="O-antigen_ligase-rel_domated"/>
</dbReference>
<comment type="caution">
    <text evidence="7">The sequence shown here is derived from an EMBL/GenBank/DDBJ whole genome shotgun (WGS) entry which is preliminary data.</text>
</comment>
<dbReference type="Pfam" id="PF04932">
    <property type="entry name" value="Wzy_C"/>
    <property type="match status" value="1"/>
</dbReference>
<proteinExistence type="predicted"/>
<dbReference type="OrthoDB" id="783093at2"/>
<organism evidence="7 8">
    <name type="scientific">Arcticibacter svalbardensis MN12-7</name>
    <dbReference type="NCBI Taxonomy" id="1150600"/>
    <lineage>
        <taxon>Bacteria</taxon>
        <taxon>Pseudomonadati</taxon>
        <taxon>Bacteroidota</taxon>
        <taxon>Sphingobacteriia</taxon>
        <taxon>Sphingobacteriales</taxon>
        <taxon>Sphingobacteriaceae</taxon>
        <taxon>Arcticibacter</taxon>
    </lineage>
</organism>
<feature type="transmembrane region" description="Helical" evidence="5">
    <location>
        <begin position="319"/>
        <end position="336"/>
    </location>
</feature>
<comment type="subcellular location">
    <subcellularLocation>
        <location evidence="1">Membrane</location>
        <topology evidence="1">Multi-pass membrane protein</topology>
    </subcellularLocation>
</comment>
<reference evidence="7 8" key="1">
    <citation type="journal article" date="2013" name="Genome Announc.">
        <title>Draft Genome Sequence of Arcticibacter svalbardensis Strain MN12-7T, a Member of the Family Sphingobacteriaceae Isolated from an Arctic Soil Sample.</title>
        <authorList>
            <person name="Shivaji S."/>
            <person name="Ara S."/>
            <person name="Prasad S."/>
            <person name="Manasa B.P."/>
            <person name="Begum Z."/>
            <person name="Singh A."/>
            <person name="Kumar Pinnaka A."/>
        </authorList>
    </citation>
    <scope>NUCLEOTIDE SEQUENCE [LARGE SCALE GENOMIC DNA]</scope>
    <source>
        <strain evidence="7 8">MN12-7</strain>
    </source>
</reference>
<dbReference type="PATRIC" id="fig|1150600.3.peg.1832"/>
<feature type="transmembrane region" description="Helical" evidence="5">
    <location>
        <begin position="85"/>
        <end position="102"/>
    </location>
</feature>
<feature type="transmembrane region" description="Helical" evidence="5">
    <location>
        <begin position="252"/>
        <end position="272"/>
    </location>
</feature>
<evidence type="ECO:0000256" key="2">
    <source>
        <dbReference type="ARBA" id="ARBA00022692"/>
    </source>
</evidence>
<keyword evidence="2 5" id="KW-0812">Transmembrane</keyword>
<evidence type="ECO:0000313" key="8">
    <source>
        <dbReference type="Proteomes" id="UP000014174"/>
    </source>
</evidence>
<feature type="transmembrane region" description="Helical" evidence="5">
    <location>
        <begin position="467"/>
        <end position="487"/>
    </location>
</feature>
<dbReference type="PANTHER" id="PTHR37422:SF13">
    <property type="entry name" value="LIPOPOLYSACCHARIDE BIOSYNTHESIS PROTEIN PA4999-RELATED"/>
    <property type="match status" value="1"/>
</dbReference>
<feature type="transmembrane region" description="Helical" evidence="5">
    <location>
        <begin position="444"/>
        <end position="461"/>
    </location>
</feature>
<evidence type="ECO:0000259" key="6">
    <source>
        <dbReference type="Pfam" id="PF04932"/>
    </source>
</evidence>
<feature type="transmembrane region" description="Helical" evidence="5">
    <location>
        <begin position="284"/>
        <end position="313"/>
    </location>
</feature>
<accession>R9GSZ6</accession>